<name>A0ABQ9K042_9CUCU</name>
<reference evidence="1" key="1">
    <citation type="journal article" date="2023" name="Insect Mol. Biol.">
        <title>Genome sequencing provides insights into the evolution of gene families encoding plant cell wall-degrading enzymes in longhorned beetles.</title>
        <authorList>
            <person name="Shin N.R."/>
            <person name="Okamura Y."/>
            <person name="Kirsch R."/>
            <person name="Pauchet Y."/>
        </authorList>
    </citation>
    <scope>NUCLEOTIDE SEQUENCE</scope>
    <source>
        <strain evidence="1">MMC_N1</strain>
    </source>
</reference>
<dbReference type="Proteomes" id="UP001162164">
    <property type="component" value="Unassembled WGS sequence"/>
</dbReference>
<accession>A0ABQ9K042</accession>
<keyword evidence="2" id="KW-1185">Reference proteome</keyword>
<protein>
    <submittedName>
        <fullName evidence="1">Uncharacterized protein</fullName>
    </submittedName>
</protein>
<organism evidence="1 2">
    <name type="scientific">Molorchus minor</name>
    <dbReference type="NCBI Taxonomy" id="1323400"/>
    <lineage>
        <taxon>Eukaryota</taxon>
        <taxon>Metazoa</taxon>
        <taxon>Ecdysozoa</taxon>
        <taxon>Arthropoda</taxon>
        <taxon>Hexapoda</taxon>
        <taxon>Insecta</taxon>
        <taxon>Pterygota</taxon>
        <taxon>Neoptera</taxon>
        <taxon>Endopterygota</taxon>
        <taxon>Coleoptera</taxon>
        <taxon>Polyphaga</taxon>
        <taxon>Cucujiformia</taxon>
        <taxon>Chrysomeloidea</taxon>
        <taxon>Cerambycidae</taxon>
        <taxon>Lamiinae</taxon>
        <taxon>Monochamini</taxon>
        <taxon>Molorchus</taxon>
    </lineage>
</organism>
<gene>
    <name evidence="1" type="ORF">NQ317_004310</name>
</gene>
<evidence type="ECO:0000313" key="1">
    <source>
        <dbReference type="EMBL" id="KAJ8982880.1"/>
    </source>
</evidence>
<sequence>MLVSPRSAKKGPISRPPVL</sequence>
<evidence type="ECO:0000313" key="2">
    <source>
        <dbReference type="Proteomes" id="UP001162164"/>
    </source>
</evidence>
<comment type="caution">
    <text evidence="1">The sequence shown here is derived from an EMBL/GenBank/DDBJ whole genome shotgun (WGS) entry which is preliminary data.</text>
</comment>
<proteinExistence type="predicted"/>
<dbReference type="EMBL" id="JAPWTJ010000101">
    <property type="protein sequence ID" value="KAJ8982880.1"/>
    <property type="molecule type" value="Genomic_DNA"/>
</dbReference>